<dbReference type="EMBL" id="JACYTQ010000002">
    <property type="protein sequence ID" value="MBD8488748.1"/>
    <property type="molecule type" value="Genomic_DNA"/>
</dbReference>
<dbReference type="Pfam" id="PF13439">
    <property type="entry name" value="Glyco_transf_4"/>
    <property type="match status" value="1"/>
</dbReference>
<evidence type="ECO:0000259" key="1">
    <source>
        <dbReference type="Pfam" id="PF13439"/>
    </source>
</evidence>
<reference evidence="2 3" key="1">
    <citation type="submission" date="2020-09" db="EMBL/GenBank/DDBJ databases">
        <title>Echinicola sp. CAU 1574 isolated from sand of Sido Beach.</title>
        <authorList>
            <person name="Kim W."/>
        </authorList>
    </citation>
    <scope>NUCLEOTIDE SEQUENCE [LARGE SCALE GENOMIC DNA]</scope>
    <source>
        <strain evidence="2 3">CAU 1574</strain>
    </source>
</reference>
<dbReference type="PANTHER" id="PTHR12526">
    <property type="entry name" value="GLYCOSYLTRANSFERASE"/>
    <property type="match status" value="1"/>
</dbReference>
<dbReference type="Proteomes" id="UP000647133">
    <property type="component" value="Unassembled WGS sequence"/>
</dbReference>
<keyword evidence="3" id="KW-1185">Reference proteome</keyword>
<dbReference type="Gene3D" id="3.40.50.2000">
    <property type="entry name" value="Glycogen Phosphorylase B"/>
    <property type="match status" value="2"/>
</dbReference>
<dbReference type="Pfam" id="PF13692">
    <property type="entry name" value="Glyco_trans_1_4"/>
    <property type="match status" value="1"/>
</dbReference>
<organism evidence="2 3">
    <name type="scientific">Echinicola arenosa</name>
    <dbReference type="NCBI Taxonomy" id="2774144"/>
    <lineage>
        <taxon>Bacteria</taxon>
        <taxon>Pseudomonadati</taxon>
        <taxon>Bacteroidota</taxon>
        <taxon>Cytophagia</taxon>
        <taxon>Cytophagales</taxon>
        <taxon>Cyclobacteriaceae</taxon>
        <taxon>Echinicola</taxon>
    </lineage>
</organism>
<dbReference type="RefSeq" id="WP_192009600.1">
    <property type="nucleotide sequence ID" value="NZ_JACYTQ010000002.1"/>
</dbReference>
<protein>
    <submittedName>
        <fullName evidence="2">Glycosyltransferase</fullName>
    </submittedName>
</protein>
<feature type="domain" description="Glycosyltransferase subfamily 4-like N-terminal" evidence="1">
    <location>
        <begin position="37"/>
        <end position="153"/>
    </location>
</feature>
<dbReference type="InterPro" id="IPR028098">
    <property type="entry name" value="Glyco_trans_4-like_N"/>
</dbReference>
<gene>
    <name evidence="2" type="ORF">IFO69_08330</name>
</gene>
<sequence>MKVLFVSSGNKRGGGIVPFISAQKDSLKKLGVSVDHYPIMGKGIKGYLRNIGKIKTLVKSGKYDIIHSHFVISGWIAVLAAPQKKHVLSLMGTDAYGRFDKNGKIKWTSKYLTLLTYLIQPFLSHIISKSENIAKYVYRKNRSSIIPNGVNIQKFYNEDVGFREELGLNPEKKYVLFLGNPKDSRKNFDLLYKAFEKIKSRNQTMKSVELLSPFPLKQETVIKYMNSVDILVLTSYAEGSPNLIKEAMACNCCIASTPVGDVEFLLKDCEGTIVSSFDPEKLAQDIEYIISKYKKSAGRERIKQLKITDSDIAEKIKTIYQKISA</sequence>
<accession>A0ABR9ALN3</accession>
<dbReference type="SUPFAM" id="SSF53756">
    <property type="entry name" value="UDP-Glycosyltransferase/glycogen phosphorylase"/>
    <property type="match status" value="1"/>
</dbReference>
<name>A0ABR9ALN3_9BACT</name>
<proteinExistence type="predicted"/>
<comment type="caution">
    <text evidence="2">The sequence shown here is derived from an EMBL/GenBank/DDBJ whole genome shotgun (WGS) entry which is preliminary data.</text>
</comment>
<evidence type="ECO:0000313" key="2">
    <source>
        <dbReference type="EMBL" id="MBD8488748.1"/>
    </source>
</evidence>
<evidence type="ECO:0000313" key="3">
    <source>
        <dbReference type="Proteomes" id="UP000647133"/>
    </source>
</evidence>